<dbReference type="AlphaFoldDB" id="A0A3T0KYM4"/>
<evidence type="ECO:0000313" key="2">
    <source>
        <dbReference type="Proteomes" id="UP000283095"/>
    </source>
</evidence>
<protein>
    <submittedName>
        <fullName evidence="1">Uncharacterized protein</fullName>
    </submittedName>
</protein>
<proteinExistence type="predicted"/>
<dbReference type="EMBL" id="CP026095">
    <property type="protein sequence ID" value="AZV45388.1"/>
    <property type="molecule type" value="Genomic_DNA"/>
</dbReference>
<gene>
    <name evidence="1" type="ORF">BAOM_4830</name>
</gene>
<name>A0A3T0KYM4_9BACI</name>
<sequence>MLEKVLHHPYDGHFPGLVLPFVLQLNEKAAPKAIFHDFWGSPMKNTKKPS</sequence>
<accession>A0A3T0KYM4</accession>
<reference evidence="1 2" key="1">
    <citation type="submission" date="2018-01" db="EMBL/GenBank/DDBJ databases">
        <title>Bacillus asahii Genome sequencing and assembly.</title>
        <authorList>
            <person name="Jiang H."/>
            <person name="Feng Y."/>
            <person name="Zhao F."/>
            <person name="Lin X."/>
        </authorList>
    </citation>
    <scope>NUCLEOTIDE SEQUENCE [LARGE SCALE GENOMIC DNA]</scope>
    <source>
        <strain evidence="1 2">OM18</strain>
    </source>
</reference>
<dbReference type="Proteomes" id="UP000283095">
    <property type="component" value="Chromosome"/>
</dbReference>
<dbReference type="KEGG" id="pasa:BAOM_4830"/>
<organism evidence="1 2">
    <name type="scientific">Peribacillus asahii</name>
    <dbReference type="NCBI Taxonomy" id="228899"/>
    <lineage>
        <taxon>Bacteria</taxon>
        <taxon>Bacillati</taxon>
        <taxon>Bacillota</taxon>
        <taxon>Bacilli</taxon>
        <taxon>Bacillales</taxon>
        <taxon>Bacillaceae</taxon>
        <taxon>Peribacillus</taxon>
    </lineage>
</organism>
<evidence type="ECO:0000313" key="1">
    <source>
        <dbReference type="EMBL" id="AZV45388.1"/>
    </source>
</evidence>